<dbReference type="InterPro" id="IPR013785">
    <property type="entry name" value="Aldolase_TIM"/>
</dbReference>
<keyword evidence="1 8" id="KW-0004">4Fe-4S</keyword>
<comment type="similarity">
    <text evidence="8">Belongs to the radical SAM superfamily. 7-carboxy-7-deazaguanine synthase family.</text>
</comment>
<dbReference type="GO" id="GO:0016840">
    <property type="term" value="F:carbon-nitrogen lyase activity"/>
    <property type="evidence" value="ECO:0007669"/>
    <property type="project" value="UniProtKB-UniRule"/>
</dbReference>
<evidence type="ECO:0000256" key="7">
    <source>
        <dbReference type="ARBA" id="ARBA00023239"/>
    </source>
</evidence>
<comment type="function">
    <text evidence="8">Catalyzes the complex heterocyclic radical-mediated conversion of 6-carboxy-5,6,7,8-tetrahydropterin (CPH4) to 7-carboxy-7-deazaguanine (CDG), a step common to the biosynthetic pathways of all 7-deazapurine-containing compounds.</text>
</comment>
<dbReference type="RefSeq" id="WP_400203857.1">
    <property type="nucleotide sequence ID" value="NZ_CAYAYE010000009.1"/>
</dbReference>
<feature type="binding site" evidence="8">
    <location>
        <begin position="10"/>
        <end position="12"/>
    </location>
    <ligand>
        <name>substrate</name>
    </ligand>
</feature>
<feature type="domain" description="Radical SAM core" evidence="9">
    <location>
        <begin position="16"/>
        <end position="207"/>
    </location>
</feature>
<keyword evidence="6 8" id="KW-0411">Iron-sulfur</keyword>
<keyword evidence="5 8" id="KW-0408">Iron</keyword>
<feature type="binding site" evidence="8">
    <location>
        <position position="25"/>
    </location>
    <ligand>
        <name>substrate</name>
    </ligand>
</feature>
<evidence type="ECO:0000256" key="5">
    <source>
        <dbReference type="ARBA" id="ARBA00023004"/>
    </source>
</evidence>
<comment type="caution">
    <text evidence="10">The sequence shown here is derived from an EMBL/GenBank/DDBJ whole genome shotgun (WGS) entry which is preliminary data.</text>
</comment>
<dbReference type="AlphaFoldDB" id="A0A8J8PBH6"/>
<dbReference type="InterPro" id="IPR024924">
    <property type="entry name" value="7-CO-7-deazaguanine_synth-like"/>
</dbReference>
<dbReference type="PIRSF" id="PIRSF000370">
    <property type="entry name" value="QueE"/>
    <property type="match status" value="1"/>
</dbReference>
<dbReference type="PROSITE" id="PS51918">
    <property type="entry name" value="RADICAL_SAM"/>
    <property type="match status" value="1"/>
</dbReference>
<dbReference type="HAMAP" id="MF_00917">
    <property type="entry name" value="QueE"/>
    <property type="match status" value="1"/>
</dbReference>
<comment type="cofactor">
    <cofactor evidence="8">
        <name>Mg(2+)</name>
        <dbReference type="ChEBI" id="CHEBI:18420"/>
    </cofactor>
</comment>
<dbReference type="SFLD" id="SFLDS00029">
    <property type="entry name" value="Radical_SAM"/>
    <property type="match status" value="1"/>
</dbReference>
<keyword evidence="7 8" id="KW-0456">Lyase</keyword>
<evidence type="ECO:0000256" key="3">
    <source>
        <dbReference type="ARBA" id="ARBA00022723"/>
    </source>
</evidence>
<proteinExistence type="inferred from homology"/>
<protein>
    <recommendedName>
        <fullName evidence="8">7-carboxy-7-deazaguanine synthase</fullName>
        <shortName evidence="8">CDG synthase</shortName>
        <ecNumber evidence="8">4.3.99.3</ecNumber>
    </recommendedName>
    <alternativeName>
        <fullName evidence="8">Archaeosine biosynthesis protein QueE</fullName>
    </alternativeName>
</protein>
<dbReference type="SUPFAM" id="SSF102114">
    <property type="entry name" value="Radical SAM enzymes"/>
    <property type="match status" value="1"/>
</dbReference>
<dbReference type="PANTHER" id="PTHR42836:SF1">
    <property type="entry name" value="7-CARBOXY-7-DEAZAGUANINE SYNTHASE"/>
    <property type="match status" value="1"/>
</dbReference>
<dbReference type="GO" id="GO:0000287">
    <property type="term" value="F:magnesium ion binding"/>
    <property type="evidence" value="ECO:0007669"/>
    <property type="project" value="UniProtKB-UniRule"/>
</dbReference>
<keyword evidence="4 8" id="KW-0460">Magnesium</keyword>
<evidence type="ECO:0000313" key="11">
    <source>
        <dbReference type="Proteomes" id="UP000752814"/>
    </source>
</evidence>
<name>A0A8J8PBH6_9ARCH</name>
<dbReference type="Proteomes" id="UP000752814">
    <property type="component" value="Unassembled WGS sequence"/>
</dbReference>
<organism evidence="10 11">
    <name type="scientific">Candidatus Methanomassiliicoccus intestinalis</name>
    <dbReference type="NCBI Taxonomy" id="1406512"/>
    <lineage>
        <taxon>Archaea</taxon>
        <taxon>Methanobacteriati</taxon>
        <taxon>Thermoplasmatota</taxon>
        <taxon>Thermoplasmata</taxon>
        <taxon>Methanomassiliicoccales</taxon>
        <taxon>Methanomassiliicoccaceae</taxon>
        <taxon>Methanomassiliicoccus</taxon>
    </lineage>
</organism>
<evidence type="ECO:0000256" key="2">
    <source>
        <dbReference type="ARBA" id="ARBA00022691"/>
    </source>
</evidence>
<feature type="binding site" evidence="8">
    <location>
        <begin position="35"/>
        <end position="37"/>
    </location>
    <ligand>
        <name>S-adenosyl-L-methionine</name>
        <dbReference type="ChEBI" id="CHEBI:59789"/>
    </ligand>
</feature>
<dbReference type="EMBL" id="LVVT01000010">
    <property type="protein sequence ID" value="TQS83440.1"/>
    <property type="molecule type" value="Genomic_DNA"/>
</dbReference>
<evidence type="ECO:0000256" key="6">
    <source>
        <dbReference type="ARBA" id="ARBA00023014"/>
    </source>
</evidence>
<evidence type="ECO:0000259" key="9">
    <source>
        <dbReference type="PROSITE" id="PS51918"/>
    </source>
</evidence>
<accession>A0A8J8PBH6</accession>
<evidence type="ECO:0000256" key="4">
    <source>
        <dbReference type="ARBA" id="ARBA00022842"/>
    </source>
</evidence>
<feature type="binding site" evidence="8">
    <location>
        <position position="33"/>
    </location>
    <ligand>
        <name>[4Fe-4S] cluster</name>
        <dbReference type="ChEBI" id="CHEBI:49883"/>
        <note>4Fe-4S-S-AdoMet</note>
    </ligand>
</feature>
<feature type="binding site" evidence="8">
    <location>
        <position position="70"/>
    </location>
    <ligand>
        <name>substrate</name>
    </ligand>
</feature>
<evidence type="ECO:0000256" key="1">
    <source>
        <dbReference type="ARBA" id="ARBA00022485"/>
    </source>
</evidence>
<dbReference type="GO" id="GO:0051539">
    <property type="term" value="F:4 iron, 4 sulfur cluster binding"/>
    <property type="evidence" value="ECO:0007669"/>
    <property type="project" value="UniProtKB-UniRule"/>
</dbReference>
<dbReference type="EC" id="4.3.99.3" evidence="8"/>
<comment type="cofactor">
    <cofactor evidence="8">
        <name>[4Fe-4S] cluster</name>
        <dbReference type="ChEBI" id="CHEBI:49883"/>
    </cofactor>
    <text evidence="8">Binds 1 [4Fe-4S] cluster. The cluster is coordinated with 3 cysteines and an exchangeable S-adenosyl-L-methionine.</text>
</comment>
<sequence>MKVSEIFFSIQGEGVLMGTPTIFVRFSGCNLDCSWCDTEYAKNDADAKEMSVNNILDEIEKYNSPFVSLTGGEPMIQEGIIDFINALLEESYHITIETNGSIPLDSIPTSEEIMISMDMKCPSSGMTKSEMYDNLSFLSPRDQLKFVIADRVDYLFAKKVLRENDVNCPVIMTPVGGMDLKPLAEWVIQDCLMVRVMPQLHKLIWGNAKGV</sequence>
<dbReference type="GO" id="GO:1904047">
    <property type="term" value="F:S-adenosyl-L-methionine binding"/>
    <property type="evidence" value="ECO:0007669"/>
    <property type="project" value="UniProtKB-UniRule"/>
</dbReference>
<dbReference type="Gene3D" id="3.20.20.70">
    <property type="entry name" value="Aldolase class I"/>
    <property type="match status" value="1"/>
</dbReference>
<dbReference type="PANTHER" id="PTHR42836">
    <property type="entry name" value="7-CARBOXY-7-DEAZAGUANINE SYNTHASE"/>
    <property type="match status" value="1"/>
</dbReference>
<dbReference type="InterPro" id="IPR007197">
    <property type="entry name" value="rSAM"/>
</dbReference>
<feature type="binding site" evidence="8">
    <location>
        <position position="29"/>
    </location>
    <ligand>
        <name>[4Fe-4S] cluster</name>
        <dbReference type="ChEBI" id="CHEBI:49883"/>
        <note>4Fe-4S-S-AdoMet</note>
    </ligand>
</feature>
<reference evidence="10" key="1">
    <citation type="submission" date="2016-03" db="EMBL/GenBank/DDBJ databases">
        <authorList>
            <person name="Borrel G."/>
            <person name="Mccann A."/>
            <person name="O'Toole P.W."/>
        </authorList>
    </citation>
    <scope>NUCLEOTIDE SEQUENCE</scope>
    <source>
        <strain evidence="10">183</strain>
    </source>
</reference>
<comment type="pathway">
    <text evidence="8">Purine metabolism; 7-cyano-7-deazaguanine biosynthesis.</text>
</comment>
<comment type="caution">
    <text evidence="8">Lacks conserved residue(s) required for the propagation of feature annotation.</text>
</comment>
<comment type="catalytic activity">
    <reaction evidence="8">
        <text>6-carboxy-5,6,7,8-tetrahydropterin + H(+) = 7-carboxy-7-carbaguanine + NH4(+)</text>
        <dbReference type="Rhea" id="RHEA:27974"/>
        <dbReference type="ChEBI" id="CHEBI:15378"/>
        <dbReference type="ChEBI" id="CHEBI:28938"/>
        <dbReference type="ChEBI" id="CHEBI:61032"/>
        <dbReference type="ChEBI" id="CHEBI:61036"/>
        <dbReference type="EC" id="4.3.99.3"/>
    </reaction>
</comment>
<gene>
    <name evidence="8" type="primary">queE</name>
    <name evidence="10" type="ORF">A3207_07525</name>
</gene>
<comment type="subunit">
    <text evidence="8">Homodimer.</text>
</comment>
<evidence type="ECO:0000313" key="10">
    <source>
        <dbReference type="EMBL" id="TQS83440.1"/>
    </source>
</evidence>
<dbReference type="CDD" id="cd01335">
    <property type="entry name" value="Radical_SAM"/>
    <property type="match status" value="1"/>
</dbReference>
<comment type="cofactor">
    <cofactor evidence="8">
        <name>S-adenosyl-L-methionine</name>
        <dbReference type="ChEBI" id="CHEBI:59789"/>
    </cofactor>
    <text evidence="8">Binds 1 S-adenosyl-L-methionine per subunit.</text>
</comment>
<dbReference type="Pfam" id="PF04055">
    <property type="entry name" value="Radical_SAM"/>
    <property type="match status" value="1"/>
</dbReference>
<feature type="binding site" evidence="8">
    <location>
        <position position="36"/>
    </location>
    <ligand>
        <name>[4Fe-4S] cluster</name>
        <dbReference type="ChEBI" id="CHEBI:49883"/>
        <note>4Fe-4S-S-AdoMet</note>
    </ligand>
</feature>
<dbReference type="UniPathway" id="UPA00391"/>
<evidence type="ECO:0000256" key="8">
    <source>
        <dbReference type="HAMAP-Rule" id="MF_00917"/>
    </source>
</evidence>
<keyword evidence="3 8" id="KW-0479">Metal-binding</keyword>
<feature type="binding site" evidence="8">
    <location>
        <position position="38"/>
    </location>
    <ligand>
        <name>Mg(2+)</name>
        <dbReference type="ChEBI" id="CHEBI:18420"/>
    </ligand>
</feature>
<feature type="binding site" evidence="8">
    <location>
        <position position="72"/>
    </location>
    <ligand>
        <name>S-adenosyl-L-methionine</name>
        <dbReference type="ChEBI" id="CHEBI:59789"/>
    </ligand>
</feature>
<keyword evidence="2 8" id="KW-0949">S-adenosyl-L-methionine</keyword>
<dbReference type="InterPro" id="IPR058240">
    <property type="entry name" value="rSAM_sf"/>
</dbReference>